<keyword evidence="2" id="KW-1185">Reference proteome</keyword>
<dbReference type="OrthoDB" id="3693547at2"/>
<evidence type="ECO:0000313" key="1">
    <source>
        <dbReference type="EMBL" id="REH18260.1"/>
    </source>
</evidence>
<comment type="caution">
    <text evidence="1">The sequence shown here is derived from an EMBL/GenBank/DDBJ whole genome shotgun (WGS) entry which is preliminary data.</text>
</comment>
<reference evidence="1 2" key="1">
    <citation type="submission" date="2018-08" db="EMBL/GenBank/DDBJ databases">
        <title>Genomic Encyclopedia of Archaeal and Bacterial Type Strains, Phase II (KMG-II): from individual species to whole genera.</title>
        <authorList>
            <person name="Goeker M."/>
        </authorList>
    </citation>
    <scope>NUCLEOTIDE SEQUENCE [LARGE SCALE GENOMIC DNA]</scope>
    <source>
        <strain evidence="1 2">DSM 45791</strain>
    </source>
</reference>
<dbReference type="AlphaFoldDB" id="A0A3E0G5U9"/>
<dbReference type="EMBL" id="QUNO01000036">
    <property type="protein sequence ID" value="REH18260.1"/>
    <property type="molecule type" value="Genomic_DNA"/>
</dbReference>
<gene>
    <name evidence="1" type="ORF">BCF44_13615</name>
</gene>
<dbReference type="Proteomes" id="UP000256269">
    <property type="component" value="Unassembled WGS sequence"/>
</dbReference>
<dbReference type="RefSeq" id="WP_116182119.1">
    <property type="nucleotide sequence ID" value="NZ_CP144379.1"/>
</dbReference>
<name>A0A3E0G5U9_9PSEU</name>
<organism evidence="1 2">
    <name type="scientific">Kutzneria buriramensis</name>
    <dbReference type="NCBI Taxonomy" id="1045776"/>
    <lineage>
        <taxon>Bacteria</taxon>
        <taxon>Bacillati</taxon>
        <taxon>Actinomycetota</taxon>
        <taxon>Actinomycetes</taxon>
        <taxon>Pseudonocardiales</taxon>
        <taxon>Pseudonocardiaceae</taxon>
        <taxon>Kutzneria</taxon>
    </lineage>
</organism>
<accession>A0A3E0G5U9</accession>
<evidence type="ECO:0000313" key="2">
    <source>
        <dbReference type="Proteomes" id="UP000256269"/>
    </source>
</evidence>
<proteinExistence type="predicted"/>
<sequence>MTESPAPAYPLPAPDHQEPALEHRLTTRAEQWSTFTGRVISVVWPGLLTPSTGFHPQPVGPKTMGLEHFLKHATHLDVQVLYADILPAEGTADPSQEVRVGQDLVVQFLHAGVLHTWSGAEHYRLPSGQEHDSPHPTEQQQEVIDRVVAVLVEDPDYRRIHRKTERDGYARTSVAELDAAARGDHPVLPPRLVWRVLQAAHDQVEHDARQAYTDLADDLADFLEELDDDRDLRALYDKTARRQFVRDALFERTGYAPTPALVGKILDQTTPPGRR</sequence>
<protein>
    <submittedName>
        <fullName evidence="1">Uncharacterized protein</fullName>
    </submittedName>
</protein>